<protein>
    <submittedName>
        <fullName evidence="1">Uncharacterized protein</fullName>
    </submittedName>
</protein>
<proteinExistence type="predicted"/>
<reference evidence="1" key="2">
    <citation type="submission" date="2015-06" db="UniProtKB">
        <authorList>
            <consortium name="EnsemblMetazoa"/>
        </authorList>
    </citation>
    <scope>IDENTIFICATION</scope>
</reference>
<dbReference type="EnsemblMetazoa" id="MESCA001032-RA">
    <property type="protein sequence ID" value="MESCA001032-PA"/>
    <property type="gene ID" value="MESCA001032"/>
</dbReference>
<dbReference type="EMBL" id="CAQQ02194541">
    <property type="status" value="NOT_ANNOTATED_CDS"/>
    <property type="molecule type" value="Genomic_DNA"/>
</dbReference>
<organism evidence="1 2">
    <name type="scientific">Megaselia scalaris</name>
    <name type="common">Humpbacked fly</name>
    <name type="synonym">Phora scalaris</name>
    <dbReference type="NCBI Taxonomy" id="36166"/>
    <lineage>
        <taxon>Eukaryota</taxon>
        <taxon>Metazoa</taxon>
        <taxon>Ecdysozoa</taxon>
        <taxon>Arthropoda</taxon>
        <taxon>Hexapoda</taxon>
        <taxon>Insecta</taxon>
        <taxon>Pterygota</taxon>
        <taxon>Neoptera</taxon>
        <taxon>Endopterygota</taxon>
        <taxon>Diptera</taxon>
        <taxon>Brachycera</taxon>
        <taxon>Muscomorpha</taxon>
        <taxon>Platypezoidea</taxon>
        <taxon>Phoridae</taxon>
        <taxon>Megaseliini</taxon>
        <taxon>Megaselia</taxon>
    </lineage>
</organism>
<name>T1GCL6_MEGSC</name>
<evidence type="ECO:0000313" key="2">
    <source>
        <dbReference type="Proteomes" id="UP000015102"/>
    </source>
</evidence>
<sequence length="72" mass="8421">MFNKSNLIGRSSDNVSNPSCVWNMLQNGSKAWTMKASDDTFFFRKNNPLNNPLFYLRKRVVENEVQPRPKQL</sequence>
<evidence type="ECO:0000313" key="1">
    <source>
        <dbReference type="EnsemblMetazoa" id="MESCA001032-PA"/>
    </source>
</evidence>
<keyword evidence="2" id="KW-1185">Reference proteome</keyword>
<reference evidence="2" key="1">
    <citation type="submission" date="2013-02" db="EMBL/GenBank/DDBJ databases">
        <authorList>
            <person name="Hughes D."/>
        </authorList>
    </citation>
    <scope>NUCLEOTIDE SEQUENCE</scope>
    <source>
        <strain>Durham</strain>
        <strain evidence="2">NC isolate 2 -- Noor lab</strain>
    </source>
</reference>
<dbReference type="AlphaFoldDB" id="T1GCL6"/>
<dbReference type="HOGENOM" id="CLU_2725109_0_0_1"/>
<accession>T1GCL6</accession>
<dbReference type="Proteomes" id="UP000015102">
    <property type="component" value="Unassembled WGS sequence"/>
</dbReference>